<keyword evidence="2" id="KW-1185">Reference proteome</keyword>
<reference evidence="1 2" key="1">
    <citation type="submission" date="2020-07" db="EMBL/GenBank/DDBJ databases">
        <title>Endozoicomonas sp. nov., isolated from sediment.</title>
        <authorList>
            <person name="Gu T."/>
        </authorList>
    </citation>
    <scope>NUCLEOTIDE SEQUENCE [LARGE SCALE GENOMIC DNA]</scope>
    <source>
        <strain evidence="1 2">SM1973</strain>
    </source>
</reference>
<organism evidence="1 2">
    <name type="scientific">Spartinivicinus marinus</name>
    <dbReference type="NCBI Taxonomy" id="2994442"/>
    <lineage>
        <taxon>Bacteria</taxon>
        <taxon>Pseudomonadati</taxon>
        <taxon>Pseudomonadota</taxon>
        <taxon>Gammaproteobacteria</taxon>
        <taxon>Oceanospirillales</taxon>
        <taxon>Zooshikellaceae</taxon>
        <taxon>Spartinivicinus</taxon>
    </lineage>
</organism>
<protein>
    <submittedName>
        <fullName evidence="1">Uncharacterized protein</fullName>
    </submittedName>
</protein>
<proteinExistence type="predicted"/>
<gene>
    <name evidence="1" type="ORF">H0A36_25335</name>
</gene>
<dbReference type="EMBL" id="JACCKB010000076">
    <property type="protein sequence ID" value="NYZ69346.1"/>
    <property type="molecule type" value="Genomic_DNA"/>
</dbReference>
<accession>A0A853IND6</accession>
<dbReference type="RefSeq" id="WP_180571340.1">
    <property type="nucleotide sequence ID" value="NZ_JACCKB010000076.1"/>
</dbReference>
<evidence type="ECO:0000313" key="1">
    <source>
        <dbReference type="EMBL" id="NYZ69346.1"/>
    </source>
</evidence>
<dbReference type="Proteomes" id="UP000569732">
    <property type="component" value="Unassembled WGS sequence"/>
</dbReference>
<sequence length="69" mass="8204">MDYQNIQIIKSMKYGQEYTKELLSGHCRQSIKNVRETLIQAHDKGLLQRYKKRGVRGYVYTTKQRSLPL</sequence>
<comment type="caution">
    <text evidence="1">The sequence shown here is derived from an EMBL/GenBank/DDBJ whole genome shotgun (WGS) entry which is preliminary data.</text>
</comment>
<evidence type="ECO:0000313" key="2">
    <source>
        <dbReference type="Proteomes" id="UP000569732"/>
    </source>
</evidence>
<dbReference type="AlphaFoldDB" id="A0A853IND6"/>
<name>A0A853IND6_9GAMM</name>